<dbReference type="Pfam" id="PF00097">
    <property type="entry name" value="zf-C3HC4"/>
    <property type="match status" value="1"/>
</dbReference>
<evidence type="ECO:0000256" key="1">
    <source>
        <dbReference type="ARBA" id="ARBA00022723"/>
    </source>
</evidence>
<dbReference type="PROSITE" id="PS51192">
    <property type="entry name" value="HELICASE_ATP_BIND_1"/>
    <property type="match status" value="1"/>
</dbReference>
<dbReference type="CDD" id="cd18793">
    <property type="entry name" value="SF2_C_SNF"/>
    <property type="match status" value="1"/>
</dbReference>
<evidence type="ECO:0000256" key="8">
    <source>
        <dbReference type="SAM" id="MobiDB-lite"/>
    </source>
</evidence>
<evidence type="ECO:0000256" key="5">
    <source>
        <dbReference type="ARBA" id="ARBA00022833"/>
    </source>
</evidence>
<reference evidence="12" key="1">
    <citation type="submission" date="2024-04" db="EMBL/GenBank/DDBJ databases">
        <authorList>
            <person name="Shaw F."/>
            <person name="Minotto A."/>
        </authorList>
    </citation>
    <scope>NUCLEOTIDE SEQUENCE [LARGE SCALE GENOMIC DNA]</scope>
</reference>
<dbReference type="EMBL" id="OZ037953">
    <property type="protein sequence ID" value="CAL1697615.1"/>
    <property type="molecule type" value="Genomic_DNA"/>
</dbReference>
<evidence type="ECO:0000256" key="4">
    <source>
        <dbReference type="ARBA" id="ARBA00022801"/>
    </source>
</evidence>
<name>A0ABP1CPM5_9APHY</name>
<keyword evidence="6" id="KW-0067">ATP-binding</keyword>
<feature type="region of interest" description="Disordered" evidence="8">
    <location>
        <begin position="869"/>
        <end position="922"/>
    </location>
</feature>
<evidence type="ECO:0000313" key="12">
    <source>
        <dbReference type="Proteomes" id="UP001497453"/>
    </source>
</evidence>
<dbReference type="SMART" id="SM00184">
    <property type="entry name" value="RING"/>
    <property type="match status" value="1"/>
</dbReference>
<feature type="region of interest" description="Disordered" evidence="8">
    <location>
        <begin position="1611"/>
        <end position="1630"/>
    </location>
</feature>
<dbReference type="InterPro" id="IPR013083">
    <property type="entry name" value="Znf_RING/FYVE/PHD"/>
</dbReference>
<dbReference type="InterPro" id="IPR017907">
    <property type="entry name" value="Znf_RING_CS"/>
</dbReference>
<dbReference type="SUPFAM" id="SSF52540">
    <property type="entry name" value="P-loop containing nucleoside triphosphate hydrolases"/>
    <property type="match status" value="2"/>
</dbReference>
<feature type="compositionally biased region" description="Basic and acidic residues" evidence="8">
    <location>
        <begin position="884"/>
        <end position="896"/>
    </location>
</feature>
<dbReference type="Pfam" id="PF00271">
    <property type="entry name" value="Helicase_C"/>
    <property type="match status" value="1"/>
</dbReference>
<sequence length="1630" mass="183988">MRTAVTHHALPLREVEDGAVSCHLHIDVLFDLIHAKAQEEWSGQAKTGKKRAVSPTPESPRKRLKADSTVDANGAGALEVHDDRLTMPVYKHTFILQYNTVPASNDIDGDVDEDWHKQEHDFKQWLDEHRARDSPLHLGRVAVQRGFGNYGRLEVCAREYGPQLFMLPQLDTQADMTDYDIRSLLFRDPLFAIKRAGWDRFSMDAHLKLEMLDLSKIDKGTLPFRLHLEVVVSLLLPGACMPFQYGRYTTKGHSADEEEAHRRVVTFLFCPEQPLPEQFNGKVDIPLLFSILGPAPALSSHQADEALQPPALVPTLLPFQRRSVAWLLSREGKRITPTGDIVPLEQTDDSNLPLFWQVVTSEAGHKIYVNRIRGQISITRPDDDDPLGGILAEEPGLGKTLECIALILLNPAVGRNPTTKSWDPVAKIDVREVQTTLIVTPASLAPQWADELTKHAPTLKVLIYEGWSKVKVPISEADVEAAREQRAKTKKKSKARAARAYAATKGKTFKGPSGRGQAKQADDDSDFEIEDPEIDQDEEDDIVDWCTYVSRYDVCITTYNVLQQDLGVARPPPVRPRRANTTYNNVERSRSPLIMCEWYRVIMDEVQMVGGGRAEEMVSLIPRLSSFAVSGTPARAQISDLIHVLKFLRVSEVISYPRIWTRLLKPGFVHEFVQLFNRYAIRTMKATVKDELTIPRQTRYLVPIELGRVERHVYDQHFEKALLDLGLDARGVAVTDDWEADTGVLRTWLRKLRGICTHPQVGQLLYQNDKLSRPGVLKSIGEVLEGMKEQNWRNYMEDRRNKLQTHTLLVQLKQHDEADLNRYRNALDILLFAEKEAHNLIADIQEALEEHAAKGKMLKTQALEAQTAFGRDVANPDDSEDDSMEGKGKSRARESTPSDISMDSEDADVPKNAAGEEHAHKRRALQQRLRECQISLHKVYFLKGDVYHVLGATFSDSENDAYASAEELRRLLLKSTEDAAKRAMAQLVRDAAKKGLHEDELFIDVPYFDKGGIRSHELMEEANEKIDELLNEQSALLWRWRTRLIGLLTQSLTSGDDDADGQEYSRSLETQGEAETYLQAYAALLADRREALTSERTLLAAHDVKEKKARLTKAAKKAAAAALEDEVLMQIGDIDPQPEHQVLQQQLNEERKHLLEDFNSSRALRSVMVDLNNVAARIIKDEDPEKIIAKDAASRLRQLLLEQAKMMDKLQADLTLLRKAFNERISYFRQLQELSDTVAEAEWEGTLAEAIARAQLERTVLEVRIVTGRARQRYLDNLAKSQEEGATSEDDECCILCKCEFSRGYITQCAHVFCESCMKAWLERKEGKACPVCRVAIQPDQLQRFAVAGSGPQAQATAPVRIVNNEPVPRSRREIKYNLIDSGLFDSIQMMESHGSYGSKIETLVRHLLYVQAADPGSKTIVFSAWADSLHIIEHALKHNDIPCLRIDQNSSKQNAAKKFRTDPAIQVLLLHGERENAGLNVTCASRVILVESVVNHAFELQAIARIDRMGQTRPTEVYCYYAEETVERNILDLAARQGLSLYTEDKSAGTLDVEPLKAAMRPMDKNEVDAPTKKVQKGDFVFKTDDMLAIFFPHLFEDIEYLITPDDTEARSSRHTRFDNAVAGPSRLP</sequence>
<evidence type="ECO:0000313" key="11">
    <source>
        <dbReference type="EMBL" id="CAL1697615.1"/>
    </source>
</evidence>
<evidence type="ECO:0000259" key="10">
    <source>
        <dbReference type="PROSITE" id="PS51192"/>
    </source>
</evidence>
<gene>
    <name evidence="11" type="ORF">GFSPODELE1_LOCUS1754</name>
</gene>
<keyword evidence="5" id="KW-0862">Zinc</keyword>
<dbReference type="InterPro" id="IPR052583">
    <property type="entry name" value="ATP-helicase/E3_Ub-Ligase"/>
</dbReference>
<dbReference type="InterPro" id="IPR014001">
    <property type="entry name" value="Helicase_ATP-bd"/>
</dbReference>
<evidence type="ECO:0000256" key="7">
    <source>
        <dbReference type="PROSITE-ProRule" id="PRU00175"/>
    </source>
</evidence>
<keyword evidence="4" id="KW-0378">Hydrolase</keyword>
<dbReference type="InterPro" id="IPR001650">
    <property type="entry name" value="Helicase_C-like"/>
</dbReference>
<dbReference type="Pfam" id="PF00176">
    <property type="entry name" value="SNF2-rel_dom"/>
    <property type="match status" value="1"/>
</dbReference>
<dbReference type="InterPro" id="IPR027417">
    <property type="entry name" value="P-loop_NTPase"/>
</dbReference>
<dbReference type="PROSITE" id="PS00518">
    <property type="entry name" value="ZF_RING_1"/>
    <property type="match status" value="1"/>
</dbReference>
<evidence type="ECO:0000256" key="6">
    <source>
        <dbReference type="ARBA" id="ARBA00022840"/>
    </source>
</evidence>
<dbReference type="Gene3D" id="3.30.40.10">
    <property type="entry name" value="Zinc/RING finger domain, C3HC4 (zinc finger)"/>
    <property type="match status" value="1"/>
</dbReference>
<dbReference type="InterPro" id="IPR001841">
    <property type="entry name" value="Znf_RING"/>
</dbReference>
<evidence type="ECO:0000259" key="9">
    <source>
        <dbReference type="PROSITE" id="PS50089"/>
    </source>
</evidence>
<keyword evidence="2" id="KW-0547">Nucleotide-binding</keyword>
<feature type="domain" description="Helicase ATP-binding" evidence="10">
    <location>
        <begin position="380"/>
        <end position="651"/>
    </location>
</feature>
<dbReference type="PANTHER" id="PTHR45865:SF1">
    <property type="entry name" value="E3 UBIQUITIN-PROTEIN LIGASE SHPRH"/>
    <property type="match status" value="1"/>
</dbReference>
<keyword evidence="12" id="KW-1185">Reference proteome</keyword>
<dbReference type="SUPFAM" id="SSF57850">
    <property type="entry name" value="RING/U-box"/>
    <property type="match status" value="1"/>
</dbReference>
<dbReference type="InterPro" id="IPR018957">
    <property type="entry name" value="Znf_C3HC4_RING-type"/>
</dbReference>
<evidence type="ECO:0000256" key="2">
    <source>
        <dbReference type="ARBA" id="ARBA00022741"/>
    </source>
</evidence>
<dbReference type="InterPro" id="IPR049730">
    <property type="entry name" value="SNF2/RAD54-like_C"/>
</dbReference>
<dbReference type="PROSITE" id="PS50089">
    <property type="entry name" value="ZF_RING_2"/>
    <property type="match status" value="1"/>
</dbReference>
<protein>
    <recommendedName>
        <fullName evidence="13">E3 ubiquitin-protein ligase SHPRH</fullName>
    </recommendedName>
</protein>
<dbReference type="Pfam" id="PF26021">
    <property type="entry name" value="Ferritin_C144_05"/>
    <property type="match status" value="1"/>
</dbReference>
<keyword evidence="3 7" id="KW-0863">Zinc-finger</keyword>
<dbReference type="Gene3D" id="3.40.50.300">
    <property type="entry name" value="P-loop containing nucleotide triphosphate hydrolases"/>
    <property type="match status" value="2"/>
</dbReference>
<dbReference type="InterPro" id="IPR059033">
    <property type="entry name" value="C144_05_dom"/>
</dbReference>
<feature type="domain" description="RING-type" evidence="9">
    <location>
        <begin position="1294"/>
        <end position="1334"/>
    </location>
</feature>
<dbReference type="InterPro" id="IPR000330">
    <property type="entry name" value="SNF2_N"/>
</dbReference>
<dbReference type="Proteomes" id="UP001497453">
    <property type="component" value="Chromosome 10"/>
</dbReference>
<feature type="region of interest" description="Disordered" evidence="8">
    <location>
        <begin position="40"/>
        <end position="67"/>
    </location>
</feature>
<dbReference type="SMART" id="SM00487">
    <property type="entry name" value="DEXDc"/>
    <property type="match status" value="1"/>
</dbReference>
<accession>A0ABP1CPM5</accession>
<organism evidence="11 12">
    <name type="scientific">Somion occarium</name>
    <dbReference type="NCBI Taxonomy" id="3059160"/>
    <lineage>
        <taxon>Eukaryota</taxon>
        <taxon>Fungi</taxon>
        <taxon>Dikarya</taxon>
        <taxon>Basidiomycota</taxon>
        <taxon>Agaricomycotina</taxon>
        <taxon>Agaricomycetes</taxon>
        <taxon>Polyporales</taxon>
        <taxon>Cerrenaceae</taxon>
        <taxon>Somion</taxon>
    </lineage>
</organism>
<feature type="region of interest" description="Disordered" evidence="8">
    <location>
        <begin position="505"/>
        <end position="527"/>
    </location>
</feature>
<proteinExistence type="predicted"/>
<dbReference type="InterPro" id="IPR038718">
    <property type="entry name" value="SNF2-like_sf"/>
</dbReference>
<dbReference type="Gene3D" id="3.40.50.10810">
    <property type="entry name" value="Tandem AAA-ATPase domain"/>
    <property type="match status" value="2"/>
</dbReference>
<evidence type="ECO:0000256" key="3">
    <source>
        <dbReference type="ARBA" id="ARBA00022771"/>
    </source>
</evidence>
<dbReference type="PANTHER" id="PTHR45865">
    <property type="entry name" value="E3 UBIQUITIN-PROTEIN LIGASE SHPRH FAMILY MEMBER"/>
    <property type="match status" value="1"/>
</dbReference>
<evidence type="ECO:0008006" key="13">
    <source>
        <dbReference type="Google" id="ProtNLM"/>
    </source>
</evidence>
<keyword evidence="1" id="KW-0479">Metal-binding</keyword>